<evidence type="ECO:0000256" key="2">
    <source>
        <dbReference type="ARBA" id="ARBA00022617"/>
    </source>
</evidence>
<organism evidence="8 9">
    <name type="scientific">Thauera terpenica 58Eu</name>
    <dbReference type="NCBI Taxonomy" id="1348657"/>
    <lineage>
        <taxon>Bacteria</taxon>
        <taxon>Pseudomonadati</taxon>
        <taxon>Pseudomonadota</taxon>
        <taxon>Betaproteobacteria</taxon>
        <taxon>Rhodocyclales</taxon>
        <taxon>Zoogloeaceae</taxon>
        <taxon>Thauera</taxon>
    </lineage>
</organism>
<dbReference type="eggNOG" id="COG2124">
    <property type="taxonomic scope" value="Bacteria"/>
</dbReference>
<keyword evidence="4 7" id="KW-0560">Oxidoreductase</keyword>
<dbReference type="PROSITE" id="PS00086">
    <property type="entry name" value="CYTOCHROME_P450"/>
    <property type="match status" value="1"/>
</dbReference>
<sequence length="429" mass="49026">MNTPTIPPELFAPVWNPAAYGNREAIEEIFTVLRRDYPLSRVETPGYDPHWVVCKYKDVREVSRLDEIFHSGDVSKTPASKIAEQMMKDYSGGCPHIFRTLVHMDKPDHTEYRNVLKDVFMPQNIATLEEKIRATARSYVDKMARTDECDFAGEVAMLYPLEVICDLIGLPKKDHATMLRLTQWFLSYADPDLCRPGSDLSDPQSQIRNWQIVYDEIKSYYDPVIADRQANPRQDIASLIANGRIFGKPMDERGMISYFVIASTAGHDTTAATIGNAMWILARDPALFARMKRERGLIPGFVEEAIRISTPPMTFIRSATQDYELSGRQIKKGDRLYVSYLSANKDEEVFEDPFTFKPDRSPNRHIGFSYGSHICLGQHLARLEMRVLWEELFARLEAVEMAGEGKWQQSEFVCGPKDVPIRYSMNKGS</sequence>
<keyword evidence="2 7" id="KW-0349">Heme</keyword>
<dbReference type="InterPro" id="IPR001128">
    <property type="entry name" value="Cyt_P450"/>
</dbReference>
<dbReference type="EMBL" id="ATJV01000047">
    <property type="protein sequence ID" value="EPZ16285.1"/>
    <property type="molecule type" value="Genomic_DNA"/>
</dbReference>
<keyword evidence="5 7" id="KW-0408">Iron</keyword>
<dbReference type="OrthoDB" id="4168525at2"/>
<dbReference type="CDD" id="cd11033">
    <property type="entry name" value="CYP142-like"/>
    <property type="match status" value="1"/>
</dbReference>
<name>S9ZG09_9RHOO</name>
<dbReference type="FunFam" id="1.10.630.10:FF:000018">
    <property type="entry name" value="Cytochrome P450 monooxygenase"/>
    <property type="match status" value="1"/>
</dbReference>
<dbReference type="PRINTS" id="PR00385">
    <property type="entry name" value="P450"/>
</dbReference>
<proteinExistence type="inferred from homology"/>
<dbReference type="PATRIC" id="fig|1348657.5.peg.1285"/>
<dbReference type="PANTHER" id="PTHR46696:SF1">
    <property type="entry name" value="CYTOCHROME P450 YJIB-RELATED"/>
    <property type="match status" value="1"/>
</dbReference>
<dbReference type="InterPro" id="IPR017972">
    <property type="entry name" value="Cyt_P450_CS"/>
</dbReference>
<evidence type="ECO:0000256" key="7">
    <source>
        <dbReference type="RuleBase" id="RU000461"/>
    </source>
</evidence>
<dbReference type="Gene3D" id="1.10.630.10">
    <property type="entry name" value="Cytochrome P450"/>
    <property type="match status" value="1"/>
</dbReference>
<keyword evidence="6 7" id="KW-0503">Monooxygenase</keyword>
<accession>S9ZG09</accession>
<evidence type="ECO:0008006" key="10">
    <source>
        <dbReference type="Google" id="ProtNLM"/>
    </source>
</evidence>
<comment type="caution">
    <text evidence="8">The sequence shown here is derived from an EMBL/GenBank/DDBJ whole genome shotgun (WGS) entry which is preliminary data.</text>
</comment>
<keyword evidence="3 7" id="KW-0479">Metal-binding</keyword>
<keyword evidence="9" id="KW-1185">Reference proteome</keyword>
<dbReference type="PANTHER" id="PTHR46696">
    <property type="entry name" value="P450, PUTATIVE (EUROFUNG)-RELATED"/>
    <property type="match status" value="1"/>
</dbReference>
<evidence type="ECO:0000256" key="4">
    <source>
        <dbReference type="ARBA" id="ARBA00023002"/>
    </source>
</evidence>
<evidence type="ECO:0000256" key="5">
    <source>
        <dbReference type="ARBA" id="ARBA00023004"/>
    </source>
</evidence>
<dbReference type="InterPro" id="IPR036396">
    <property type="entry name" value="Cyt_P450_sf"/>
</dbReference>
<evidence type="ECO:0000313" key="8">
    <source>
        <dbReference type="EMBL" id="EPZ16285.1"/>
    </source>
</evidence>
<dbReference type="Pfam" id="PF00067">
    <property type="entry name" value="p450"/>
    <property type="match status" value="1"/>
</dbReference>
<dbReference type="Proteomes" id="UP000015455">
    <property type="component" value="Unassembled WGS sequence"/>
</dbReference>
<protein>
    <recommendedName>
        <fullName evidence="10">Cytochrome P450</fullName>
    </recommendedName>
</protein>
<dbReference type="GO" id="GO:0020037">
    <property type="term" value="F:heme binding"/>
    <property type="evidence" value="ECO:0007669"/>
    <property type="project" value="InterPro"/>
</dbReference>
<evidence type="ECO:0000256" key="3">
    <source>
        <dbReference type="ARBA" id="ARBA00022723"/>
    </source>
</evidence>
<evidence type="ECO:0000313" key="9">
    <source>
        <dbReference type="Proteomes" id="UP000015455"/>
    </source>
</evidence>
<comment type="similarity">
    <text evidence="1 7">Belongs to the cytochrome P450 family.</text>
</comment>
<dbReference type="InterPro" id="IPR002397">
    <property type="entry name" value="Cyt_P450_B"/>
</dbReference>
<evidence type="ECO:0000256" key="1">
    <source>
        <dbReference type="ARBA" id="ARBA00010617"/>
    </source>
</evidence>
<evidence type="ECO:0000256" key="6">
    <source>
        <dbReference type="ARBA" id="ARBA00023033"/>
    </source>
</evidence>
<dbReference type="RefSeq" id="WP_021248717.1">
    <property type="nucleotide sequence ID" value="NZ_ATJV01000047.1"/>
</dbReference>
<dbReference type="GO" id="GO:0005506">
    <property type="term" value="F:iron ion binding"/>
    <property type="evidence" value="ECO:0007669"/>
    <property type="project" value="InterPro"/>
</dbReference>
<gene>
    <name evidence="8" type="ORF">M622_13735</name>
</gene>
<dbReference type="SUPFAM" id="SSF48264">
    <property type="entry name" value="Cytochrome P450"/>
    <property type="match status" value="1"/>
</dbReference>
<dbReference type="PRINTS" id="PR00359">
    <property type="entry name" value="BP450"/>
</dbReference>
<dbReference type="AlphaFoldDB" id="S9ZG09"/>
<dbReference type="GO" id="GO:0004497">
    <property type="term" value="F:monooxygenase activity"/>
    <property type="evidence" value="ECO:0007669"/>
    <property type="project" value="UniProtKB-KW"/>
</dbReference>
<dbReference type="GO" id="GO:0016705">
    <property type="term" value="F:oxidoreductase activity, acting on paired donors, with incorporation or reduction of molecular oxygen"/>
    <property type="evidence" value="ECO:0007669"/>
    <property type="project" value="InterPro"/>
</dbReference>
<dbReference type="STRING" id="1348657.M622_13735"/>
<reference evidence="8 9" key="1">
    <citation type="submission" date="2013-06" db="EMBL/GenBank/DDBJ databases">
        <title>Draft genome sequence of Thauera terpenica.</title>
        <authorList>
            <person name="Liu B."/>
            <person name="Frostegard A.H."/>
            <person name="Shapleigh J.P."/>
        </authorList>
    </citation>
    <scope>NUCLEOTIDE SEQUENCE [LARGE SCALE GENOMIC DNA]</scope>
    <source>
        <strain evidence="8 9">58Eu</strain>
    </source>
</reference>